<dbReference type="SUPFAM" id="SSF56672">
    <property type="entry name" value="DNA/RNA polymerases"/>
    <property type="match status" value="1"/>
</dbReference>
<dbReference type="GO" id="GO:0071897">
    <property type="term" value="P:DNA biosynthetic process"/>
    <property type="evidence" value="ECO:0007669"/>
    <property type="project" value="UniProtKB-ARBA"/>
</dbReference>
<dbReference type="InterPro" id="IPR043502">
    <property type="entry name" value="DNA/RNA_pol_sf"/>
</dbReference>
<dbReference type="InterPro" id="IPR000477">
    <property type="entry name" value="RT_dom"/>
</dbReference>
<proteinExistence type="predicted"/>
<organism evidence="2">
    <name type="scientific">Photinus pyralis</name>
    <name type="common">Common eastern firefly</name>
    <name type="synonym">Lampyris pyralis</name>
    <dbReference type="NCBI Taxonomy" id="7054"/>
    <lineage>
        <taxon>Eukaryota</taxon>
        <taxon>Metazoa</taxon>
        <taxon>Ecdysozoa</taxon>
        <taxon>Arthropoda</taxon>
        <taxon>Hexapoda</taxon>
        <taxon>Insecta</taxon>
        <taxon>Pterygota</taxon>
        <taxon>Neoptera</taxon>
        <taxon>Endopterygota</taxon>
        <taxon>Coleoptera</taxon>
        <taxon>Polyphaga</taxon>
        <taxon>Elateriformia</taxon>
        <taxon>Elateroidea</taxon>
        <taxon>Lampyridae</taxon>
        <taxon>Lampyrinae</taxon>
        <taxon>Photinus</taxon>
    </lineage>
</organism>
<feature type="domain" description="Reverse transcriptase" evidence="1">
    <location>
        <begin position="100"/>
        <end position="379"/>
    </location>
</feature>
<accession>A0A1Y1JY03</accession>
<protein>
    <recommendedName>
        <fullName evidence="1">Reverse transcriptase domain-containing protein</fullName>
    </recommendedName>
</protein>
<name>A0A1Y1JY03_PHOPY</name>
<reference evidence="2" key="1">
    <citation type="journal article" date="2016" name="Sci. Rep.">
        <title>Molecular characterization of firefly nuptial gifts: a multi-omics approach sheds light on postcopulatory sexual selection.</title>
        <authorList>
            <person name="Al-Wathiqui N."/>
            <person name="Fallon T.R."/>
            <person name="South A."/>
            <person name="Weng J.K."/>
            <person name="Lewis S.M."/>
        </authorList>
    </citation>
    <scope>NUCLEOTIDE SEQUENCE</scope>
</reference>
<dbReference type="PANTHER" id="PTHR33332">
    <property type="entry name" value="REVERSE TRANSCRIPTASE DOMAIN-CONTAINING PROTEIN"/>
    <property type="match status" value="1"/>
</dbReference>
<evidence type="ECO:0000259" key="1">
    <source>
        <dbReference type="PROSITE" id="PS50878"/>
    </source>
</evidence>
<dbReference type="PROSITE" id="PS50878">
    <property type="entry name" value="RT_POL"/>
    <property type="match status" value="1"/>
</dbReference>
<dbReference type="CDD" id="cd01650">
    <property type="entry name" value="RT_nLTR_like"/>
    <property type="match status" value="1"/>
</dbReference>
<evidence type="ECO:0000313" key="2">
    <source>
        <dbReference type="EMBL" id="JAV53108.1"/>
    </source>
</evidence>
<sequence>MENMRYIDDPLEVANLFNNHFRNAPLDTIHSIKNNNPSTLSTNTNQRTMYLYPFCEQELIQLINNKIKSKRSAGPDDFPCFLVRIISHVIVRPLTYLINLSFLTGAFPEALKLAKIIPVHKKGNKYTPNNFRPISITSVFTKIFEYCFLDRLERFIEKCKILIPNQFGFRPNKSTTDAILFFYDTVLQSIGKKELPIGIYCDITKAFDCANHNLLLQKLSRYGVRGTALNWLEKFLKNRTQYVSLRHSNKGYTTNVNSDIIKLNVGTPQGSILAPILFTLFTNDVLSCIPVDATLSLYADDTAVVVSHPDENELRATCILTIENLSRWFENNLLFLNHSKTKFLQFHNYQNTNTLDINISVNDANLEKSTTVKFLGVVLDDTLSWISHNENLIKQLNTECYRVRYLRYYLDVKQLRMFYFACIESRLRYGLCLWGRSSTFNQVFVTQKRIVRCTCGANYTQPCRPIFTKLRILPLPYLYILEVCKIIFKNKHQLPHNCDIHKYHTRNTNDLRVPRGRTNVNQSSPYIIGAKIFNSLPFPLKRPTTSIRSNVI</sequence>
<dbReference type="Pfam" id="PF00078">
    <property type="entry name" value="RVT_1"/>
    <property type="match status" value="1"/>
</dbReference>
<dbReference type="EMBL" id="GEZM01099926">
    <property type="protein sequence ID" value="JAV53108.1"/>
    <property type="molecule type" value="Transcribed_RNA"/>
</dbReference>
<dbReference type="AlphaFoldDB" id="A0A1Y1JY03"/>